<dbReference type="CDD" id="cd02440">
    <property type="entry name" value="AdoMet_MTases"/>
    <property type="match status" value="1"/>
</dbReference>
<dbReference type="EMBL" id="BJYZ01000001">
    <property type="protein sequence ID" value="GEO35992.1"/>
    <property type="molecule type" value="Genomic_DNA"/>
</dbReference>
<evidence type="ECO:0000256" key="3">
    <source>
        <dbReference type="ARBA" id="ARBA00022490"/>
    </source>
</evidence>
<keyword evidence="4 7" id="KW-0489">Methyltransferase</keyword>
<keyword evidence="3 7" id="KW-0963">Cytoplasm</keyword>
<dbReference type="GO" id="GO:0030091">
    <property type="term" value="P:protein repair"/>
    <property type="evidence" value="ECO:0007669"/>
    <property type="project" value="UniProtKB-UniRule"/>
</dbReference>
<dbReference type="OrthoDB" id="9810066at2"/>
<dbReference type="PANTHER" id="PTHR11579">
    <property type="entry name" value="PROTEIN-L-ISOASPARTATE O-METHYLTRANSFERASE"/>
    <property type="match status" value="1"/>
</dbReference>
<reference evidence="8 9" key="1">
    <citation type="submission" date="2019-07" db="EMBL/GenBank/DDBJ databases">
        <title>Whole genome shotgun sequence of Skermanella aerolata NBRC 106429.</title>
        <authorList>
            <person name="Hosoyama A."/>
            <person name="Uohara A."/>
            <person name="Ohji S."/>
            <person name="Ichikawa N."/>
        </authorList>
    </citation>
    <scope>NUCLEOTIDE SEQUENCE [LARGE SCALE GENOMIC DNA]</scope>
    <source>
        <strain evidence="8 9">NBRC 106429</strain>
    </source>
</reference>
<dbReference type="EC" id="2.1.1.77" evidence="7"/>
<evidence type="ECO:0000256" key="6">
    <source>
        <dbReference type="ARBA" id="ARBA00022691"/>
    </source>
</evidence>
<proteinExistence type="inferred from homology"/>
<evidence type="ECO:0000256" key="1">
    <source>
        <dbReference type="ARBA" id="ARBA00004496"/>
    </source>
</evidence>
<evidence type="ECO:0000256" key="7">
    <source>
        <dbReference type="HAMAP-Rule" id="MF_00090"/>
    </source>
</evidence>
<dbReference type="InterPro" id="IPR000682">
    <property type="entry name" value="PCMT"/>
</dbReference>
<dbReference type="InterPro" id="IPR029063">
    <property type="entry name" value="SAM-dependent_MTases_sf"/>
</dbReference>
<dbReference type="FunFam" id="3.40.50.150:FF:000010">
    <property type="entry name" value="Protein-L-isoaspartate O-methyltransferase"/>
    <property type="match status" value="1"/>
</dbReference>
<comment type="function">
    <text evidence="7">Catalyzes the methyl esterification of L-isoaspartyl residues in peptides and proteins that result from spontaneous decomposition of normal L-aspartyl and L-asparaginyl residues. It plays a role in the repair and/or degradation of damaged proteins.</text>
</comment>
<evidence type="ECO:0000313" key="8">
    <source>
        <dbReference type="EMBL" id="GEO35992.1"/>
    </source>
</evidence>
<evidence type="ECO:0000313" key="9">
    <source>
        <dbReference type="Proteomes" id="UP000321523"/>
    </source>
</evidence>
<keyword evidence="6 7" id="KW-0949">S-adenosyl-L-methionine</keyword>
<feature type="active site" evidence="7">
    <location>
        <position position="60"/>
    </location>
</feature>
<accession>A0A512DHS0</accession>
<keyword evidence="5 7" id="KW-0808">Transferase</keyword>
<dbReference type="HAMAP" id="MF_00090">
    <property type="entry name" value="PIMT"/>
    <property type="match status" value="1"/>
</dbReference>
<comment type="similarity">
    <text evidence="2 7">Belongs to the methyltransferase superfamily. L-isoaspartyl/D-aspartyl protein methyltransferase family.</text>
</comment>
<dbReference type="GO" id="GO:0004719">
    <property type="term" value="F:protein-L-isoaspartate (D-aspartate) O-methyltransferase activity"/>
    <property type="evidence" value="ECO:0007669"/>
    <property type="project" value="UniProtKB-UniRule"/>
</dbReference>
<comment type="catalytic activity">
    <reaction evidence="7">
        <text>[protein]-L-isoaspartate + S-adenosyl-L-methionine = [protein]-L-isoaspartate alpha-methyl ester + S-adenosyl-L-homocysteine</text>
        <dbReference type="Rhea" id="RHEA:12705"/>
        <dbReference type="Rhea" id="RHEA-COMP:12143"/>
        <dbReference type="Rhea" id="RHEA-COMP:12144"/>
        <dbReference type="ChEBI" id="CHEBI:57856"/>
        <dbReference type="ChEBI" id="CHEBI:59789"/>
        <dbReference type="ChEBI" id="CHEBI:90596"/>
        <dbReference type="ChEBI" id="CHEBI:90598"/>
        <dbReference type="EC" id="2.1.1.77"/>
    </reaction>
</comment>
<dbReference type="AlphaFoldDB" id="A0A512DHS0"/>
<dbReference type="Gene3D" id="3.40.50.150">
    <property type="entry name" value="Vaccinia Virus protein VP39"/>
    <property type="match status" value="1"/>
</dbReference>
<evidence type="ECO:0000256" key="2">
    <source>
        <dbReference type="ARBA" id="ARBA00005369"/>
    </source>
</evidence>
<dbReference type="Proteomes" id="UP000321523">
    <property type="component" value="Unassembled WGS sequence"/>
</dbReference>
<dbReference type="GO" id="GO:0005737">
    <property type="term" value="C:cytoplasm"/>
    <property type="evidence" value="ECO:0007669"/>
    <property type="project" value="UniProtKB-SubCell"/>
</dbReference>
<evidence type="ECO:0000256" key="5">
    <source>
        <dbReference type="ARBA" id="ARBA00022679"/>
    </source>
</evidence>
<sequence>MTIDARKIRLIMQLRRSGVTDTAVLAVIERLPRELFVPRSFLDQAYEDMALPIGSGQTISQPLVVAMMTQALGLHDRQKVLEIGTGSGYQAAVLSRLVRRVYTIERHRALLHEAEGRFAQLGFHNITTRAGDGTKGWPEQAPFDRILVTAAADGDIPKTLTDQLALGGVMVAPLGNDRRDQRVYRIRRTETGLEREELWPVRFVPLLPEPVVVPVARARSL</sequence>
<gene>
    <name evidence="7 8" type="primary">pcm</name>
    <name evidence="8" type="ORF">SAE02_01400</name>
</gene>
<comment type="caution">
    <text evidence="8">The sequence shown here is derived from an EMBL/GenBank/DDBJ whole genome shotgun (WGS) entry which is preliminary data.</text>
</comment>
<dbReference type="PROSITE" id="PS01279">
    <property type="entry name" value="PCMT"/>
    <property type="match status" value="1"/>
</dbReference>
<evidence type="ECO:0000256" key="4">
    <source>
        <dbReference type="ARBA" id="ARBA00022603"/>
    </source>
</evidence>
<dbReference type="NCBIfam" id="NF001453">
    <property type="entry name" value="PRK00312.1"/>
    <property type="match status" value="1"/>
</dbReference>
<comment type="subcellular location">
    <subcellularLocation>
        <location evidence="1 7">Cytoplasm</location>
    </subcellularLocation>
</comment>
<dbReference type="Pfam" id="PF01135">
    <property type="entry name" value="PCMT"/>
    <property type="match status" value="1"/>
</dbReference>
<organism evidence="8 9">
    <name type="scientific">Skermanella aerolata</name>
    <dbReference type="NCBI Taxonomy" id="393310"/>
    <lineage>
        <taxon>Bacteria</taxon>
        <taxon>Pseudomonadati</taxon>
        <taxon>Pseudomonadota</taxon>
        <taxon>Alphaproteobacteria</taxon>
        <taxon>Rhodospirillales</taxon>
        <taxon>Azospirillaceae</taxon>
        <taxon>Skermanella</taxon>
    </lineage>
</organism>
<dbReference type="NCBIfam" id="TIGR00080">
    <property type="entry name" value="pimt"/>
    <property type="match status" value="1"/>
</dbReference>
<dbReference type="SUPFAM" id="SSF53335">
    <property type="entry name" value="S-adenosyl-L-methionine-dependent methyltransferases"/>
    <property type="match status" value="1"/>
</dbReference>
<keyword evidence="9" id="KW-1185">Reference proteome</keyword>
<dbReference type="GO" id="GO:0032259">
    <property type="term" value="P:methylation"/>
    <property type="evidence" value="ECO:0007669"/>
    <property type="project" value="UniProtKB-KW"/>
</dbReference>
<name>A0A512DHS0_9PROT</name>
<protein>
    <recommendedName>
        <fullName evidence="7">Protein-L-isoaspartate O-methyltransferase</fullName>
        <ecNumber evidence="7">2.1.1.77</ecNumber>
    </recommendedName>
    <alternativeName>
        <fullName evidence="7">L-isoaspartyl protein carboxyl methyltransferase</fullName>
    </alternativeName>
    <alternativeName>
        <fullName evidence="7">Protein L-isoaspartyl methyltransferase</fullName>
    </alternativeName>
    <alternativeName>
        <fullName evidence="7">Protein-beta-aspartate methyltransferase</fullName>
        <shortName evidence="7">PIMT</shortName>
    </alternativeName>
</protein>
<dbReference type="PANTHER" id="PTHR11579:SF0">
    <property type="entry name" value="PROTEIN-L-ISOASPARTATE(D-ASPARTATE) O-METHYLTRANSFERASE"/>
    <property type="match status" value="1"/>
</dbReference>